<dbReference type="VEuPathDB" id="VectorBase:ISCI013429"/>
<dbReference type="InterPro" id="IPR024079">
    <property type="entry name" value="MetalloPept_cat_dom_sf"/>
</dbReference>
<reference evidence="1" key="1">
    <citation type="submission" date="2008-03" db="EMBL/GenBank/DDBJ databases">
        <title>Annotation of Ixodes scapularis.</title>
        <authorList>
            <consortium name="Ixodes scapularis Genome Project Consortium"/>
            <person name="Caler E."/>
            <person name="Hannick L.I."/>
            <person name="Bidwell S."/>
            <person name="Joardar V."/>
            <person name="Thiagarajan M."/>
            <person name="Amedeo P."/>
            <person name="Galinsky K.J."/>
            <person name="Schobel S."/>
            <person name="Inman J."/>
            <person name="Hostetler J."/>
            <person name="Miller J."/>
            <person name="Hammond M."/>
            <person name="Megy K."/>
            <person name="Lawson D."/>
            <person name="Kodira C."/>
            <person name="Sutton G."/>
            <person name="Meyer J."/>
            <person name="Hill C.A."/>
            <person name="Birren B."/>
            <person name="Nene V."/>
            <person name="Collins F."/>
            <person name="Alarcon-Chaidez F."/>
            <person name="Wikel S."/>
            <person name="Strausberg R."/>
        </authorList>
    </citation>
    <scope>NUCLEOTIDE SEQUENCE [LARGE SCALE GENOMIC DNA]</scope>
    <source>
        <strain evidence="1">Wikel colony</strain>
    </source>
</reference>
<dbReference type="HOGENOM" id="CLU_3016554_0_0_1"/>
<dbReference type="SUPFAM" id="SSF55486">
    <property type="entry name" value="Metalloproteases ('zincins'), catalytic domain"/>
    <property type="match status" value="1"/>
</dbReference>
<protein>
    <submittedName>
        <fullName evidence="1">Uncharacterized protein</fullName>
    </submittedName>
</protein>
<dbReference type="Gene3D" id="3.40.390.10">
    <property type="entry name" value="Collagenase (Catalytic Domain)"/>
    <property type="match status" value="1"/>
</dbReference>
<dbReference type="AlphaFoldDB" id="B7QG00"/>
<feature type="non-terminal residue" evidence="1">
    <location>
        <position position="1"/>
    </location>
</feature>
<dbReference type="VEuPathDB" id="VectorBase:ISCW013429"/>
<organism>
    <name type="scientific">Ixodes scapularis</name>
    <name type="common">Black-legged tick</name>
    <name type="synonym">Deer tick</name>
    <dbReference type="NCBI Taxonomy" id="6945"/>
    <lineage>
        <taxon>Eukaryota</taxon>
        <taxon>Metazoa</taxon>
        <taxon>Ecdysozoa</taxon>
        <taxon>Arthropoda</taxon>
        <taxon>Chelicerata</taxon>
        <taxon>Arachnida</taxon>
        <taxon>Acari</taxon>
        <taxon>Parasitiformes</taxon>
        <taxon>Ixodida</taxon>
        <taxon>Ixodoidea</taxon>
        <taxon>Ixodidae</taxon>
        <taxon>Ixodinae</taxon>
        <taxon>Ixodes</taxon>
    </lineage>
</organism>
<feature type="non-terminal residue" evidence="1">
    <location>
        <position position="56"/>
    </location>
</feature>
<dbReference type="PaxDb" id="6945-B7QG00"/>
<proteinExistence type="predicted"/>
<accession>B7QG00</accession>
<gene>
    <name evidence="1" type="ORF">IscW_ISCW013429</name>
</gene>
<evidence type="ECO:0000313" key="1">
    <source>
        <dbReference type="EMBL" id="EEC17772.1"/>
    </source>
</evidence>
<name>B7QG00_IXOSC</name>
<sequence>LGIAHDGSPPQTYVENNVGAEGCPASERYIMSPLIDIASSYKFSYCSAQQLYTFVG</sequence>
<dbReference type="GO" id="GO:0008237">
    <property type="term" value="F:metallopeptidase activity"/>
    <property type="evidence" value="ECO:0007669"/>
    <property type="project" value="InterPro"/>
</dbReference>
<dbReference type="EMBL" id="DS928460">
    <property type="protein sequence ID" value="EEC17772.1"/>
    <property type="molecule type" value="Genomic_DNA"/>
</dbReference>